<proteinExistence type="predicted"/>
<gene>
    <name evidence="1" type="ORF">OKA104_LOCUS20218</name>
</gene>
<sequence length="88" mass="10153">MLAFIHKHLPSKDQTSNHQILQDDEHIIEKQKNQTLSTINRLVMCPSINPVNLSYSDTDYFPMISGGLAEIIHNEQLWNQSDTFQDKS</sequence>
<comment type="caution">
    <text evidence="1">The sequence shown here is derived from an EMBL/GenBank/DDBJ whole genome shotgun (WGS) entry which is preliminary data.</text>
</comment>
<evidence type="ECO:0000313" key="2">
    <source>
        <dbReference type="Proteomes" id="UP000663881"/>
    </source>
</evidence>
<protein>
    <submittedName>
        <fullName evidence="1">Uncharacterized protein</fullName>
    </submittedName>
</protein>
<reference evidence="1" key="1">
    <citation type="submission" date="2021-02" db="EMBL/GenBank/DDBJ databases">
        <authorList>
            <person name="Nowell W R."/>
        </authorList>
    </citation>
    <scope>NUCLEOTIDE SEQUENCE</scope>
</reference>
<accession>A0A819D9C0</accession>
<dbReference type="AlphaFoldDB" id="A0A819D9C0"/>
<dbReference type="EMBL" id="CAJOAY010001337">
    <property type="protein sequence ID" value="CAF3829816.1"/>
    <property type="molecule type" value="Genomic_DNA"/>
</dbReference>
<name>A0A819D9C0_9BILA</name>
<organism evidence="1 2">
    <name type="scientific">Adineta steineri</name>
    <dbReference type="NCBI Taxonomy" id="433720"/>
    <lineage>
        <taxon>Eukaryota</taxon>
        <taxon>Metazoa</taxon>
        <taxon>Spiralia</taxon>
        <taxon>Gnathifera</taxon>
        <taxon>Rotifera</taxon>
        <taxon>Eurotatoria</taxon>
        <taxon>Bdelloidea</taxon>
        <taxon>Adinetida</taxon>
        <taxon>Adinetidae</taxon>
        <taxon>Adineta</taxon>
    </lineage>
</organism>
<evidence type="ECO:0000313" key="1">
    <source>
        <dbReference type="EMBL" id="CAF3829816.1"/>
    </source>
</evidence>
<dbReference type="Proteomes" id="UP000663881">
    <property type="component" value="Unassembled WGS sequence"/>
</dbReference>